<gene>
    <name evidence="9" type="primary">Contig17947.g19076</name>
    <name evidence="9" type="ORF">STYLEM_2249</name>
</gene>
<evidence type="ECO:0000259" key="7">
    <source>
        <dbReference type="Pfam" id="PF01321"/>
    </source>
</evidence>
<keyword evidence="3" id="KW-0479">Metal-binding</keyword>
<evidence type="ECO:0000256" key="2">
    <source>
        <dbReference type="ARBA" id="ARBA00008766"/>
    </source>
</evidence>
<dbReference type="InterPro" id="IPR000994">
    <property type="entry name" value="Pept_M24"/>
</dbReference>
<proteinExistence type="inferred from homology"/>
<evidence type="ECO:0000256" key="5">
    <source>
        <dbReference type="ARBA" id="ARBA00023211"/>
    </source>
</evidence>
<dbReference type="InterPro" id="IPR029149">
    <property type="entry name" value="Creatin/AminoP/Spt16_N"/>
</dbReference>
<evidence type="ECO:0000256" key="3">
    <source>
        <dbReference type="ARBA" id="ARBA00022723"/>
    </source>
</evidence>
<dbReference type="InterPro" id="IPR033740">
    <property type="entry name" value="Pept_M24B"/>
</dbReference>
<dbReference type="InterPro" id="IPR036005">
    <property type="entry name" value="Creatinase/aminopeptidase-like"/>
</dbReference>
<dbReference type="Gene3D" id="3.90.230.10">
    <property type="entry name" value="Creatinase/methionine aminopeptidase superfamily"/>
    <property type="match status" value="1"/>
</dbReference>
<keyword evidence="4" id="KW-0378">Hydrolase</keyword>
<dbReference type="FunFam" id="3.90.230.10:FF:000007">
    <property type="entry name" value="Xaa-Pro aminopeptidase P"/>
    <property type="match status" value="1"/>
</dbReference>
<evidence type="ECO:0000313" key="9">
    <source>
        <dbReference type="EMBL" id="CDW73273.1"/>
    </source>
</evidence>
<keyword evidence="10" id="KW-1185">Reference proteome</keyword>
<dbReference type="InterPro" id="IPR050422">
    <property type="entry name" value="X-Pro_aminopeptidase_P"/>
</dbReference>
<dbReference type="Pfam" id="PF00557">
    <property type="entry name" value="Peptidase_M24"/>
    <property type="match status" value="1"/>
</dbReference>
<dbReference type="Pfam" id="PF16188">
    <property type="entry name" value="Peptidase_M24_C"/>
    <property type="match status" value="1"/>
</dbReference>
<dbReference type="OMA" id="EPGMILS"/>
<dbReference type="GO" id="GO:0046872">
    <property type="term" value="F:metal ion binding"/>
    <property type="evidence" value="ECO:0007669"/>
    <property type="project" value="UniProtKB-KW"/>
</dbReference>
<feature type="domain" description="Creatinase N-terminal" evidence="7">
    <location>
        <begin position="9"/>
        <end position="137"/>
    </location>
</feature>
<dbReference type="GO" id="GO:0005737">
    <property type="term" value="C:cytoplasm"/>
    <property type="evidence" value="ECO:0007669"/>
    <property type="project" value="UniProtKB-ARBA"/>
</dbReference>
<dbReference type="Proteomes" id="UP000039865">
    <property type="component" value="Unassembled WGS sequence"/>
</dbReference>
<keyword evidence="5" id="KW-0464">Manganese</keyword>
<dbReference type="PANTHER" id="PTHR43763:SF6">
    <property type="entry name" value="XAA-PRO AMINOPEPTIDASE 1"/>
    <property type="match status" value="1"/>
</dbReference>
<evidence type="ECO:0000313" key="10">
    <source>
        <dbReference type="Proteomes" id="UP000039865"/>
    </source>
</evidence>
<organism evidence="9 10">
    <name type="scientific">Stylonychia lemnae</name>
    <name type="common">Ciliate</name>
    <dbReference type="NCBI Taxonomy" id="5949"/>
    <lineage>
        <taxon>Eukaryota</taxon>
        <taxon>Sar</taxon>
        <taxon>Alveolata</taxon>
        <taxon>Ciliophora</taxon>
        <taxon>Intramacronucleata</taxon>
        <taxon>Spirotrichea</taxon>
        <taxon>Stichotrichia</taxon>
        <taxon>Sporadotrichida</taxon>
        <taxon>Oxytrichidae</taxon>
        <taxon>Stylonychinae</taxon>
        <taxon>Stylonychia</taxon>
    </lineage>
</organism>
<dbReference type="OrthoDB" id="9995434at2759"/>
<dbReference type="SUPFAM" id="SSF53092">
    <property type="entry name" value="Creatinase/prolidase N-terminal domain"/>
    <property type="match status" value="1"/>
</dbReference>
<protein>
    <submittedName>
        <fullName evidence="9">Metallopeptidase family m24 containing protein</fullName>
    </submittedName>
</protein>
<evidence type="ECO:0000259" key="8">
    <source>
        <dbReference type="Pfam" id="PF16188"/>
    </source>
</evidence>
<dbReference type="InParanoid" id="A0A077ZTN0"/>
<comment type="cofactor">
    <cofactor evidence="1">
        <name>Mn(2+)</name>
        <dbReference type="ChEBI" id="CHEBI:29035"/>
    </cofactor>
</comment>
<dbReference type="EMBL" id="CCKQ01002186">
    <property type="protein sequence ID" value="CDW73273.1"/>
    <property type="molecule type" value="Genomic_DNA"/>
</dbReference>
<dbReference type="Gene3D" id="3.40.350.10">
    <property type="entry name" value="Creatinase/prolidase N-terminal domain"/>
    <property type="match status" value="2"/>
</dbReference>
<reference evidence="9 10" key="1">
    <citation type="submission" date="2014-06" db="EMBL/GenBank/DDBJ databases">
        <authorList>
            <person name="Swart Estienne"/>
        </authorList>
    </citation>
    <scope>NUCLEOTIDE SEQUENCE [LARGE SCALE GENOMIC DNA]</scope>
    <source>
        <strain evidence="9 10">130c</strain>
    </source>
</reference>
<dbReference type="PANTHER" id="PTHR43763">
    <property type="entry name" value="XAA-PRO AMINOPEPTIDASE 1"/>
    <property type="match status" value="1"/>
</dbReference>
<dbReference type="FunFam" id="3.40.350.10:FF:000003">
    <property type="entry name" value="Xaa-pro aminopeptidase P"/>
    <property type="match status" value="1"/>
</dbReference>
<comment type="similarity">
    <text evidence="2">Belongs to the peptidase M24B family.</text>
</comment>
<dbReference type="InterPro" id="IPR032416">
    <property type="entry name" value="Peptidase_M24_C"/>
</dbReference>
<dbReference type="Pfam" id="PF16189">
    <property type="entry name" value="Creatinase_N_2"/>
    <property type="match status" value="1"/>
</dbReference>
<feature type="domain" description="Peptidase M24 C-terminal" evidence="8">
    <location>
        <begin position="547"/>
        <end position="607"/>
    </location>
</feature>
<dbReference type="FunCoup" id="A0A077ZTN0">
    <property type="interactions" value="46"/>
</dbReference>
<accession>A0A077ZTN0</accession>
<evidence type="ECO:0000259" key="6">
    <source>
        <dbReference type="Pfam" id="PF00557"/>
    </source>
</evidence>
<name>A0A077ZTN0_STYLE</name>
<dbReference type="Pfam" id="PF01321">
    <property type="entry name" value="Creatinase_N"/>
    <property type="match status" value="1"/>
</dbReference>
<sequence>MDSQENTKLTQLRELMKQHSVDVYVVFHNDAHSSEYIADCDERVKFISGFSGSNGLCVVTQDKALMWTDGRYYLQAQKQLEAGWEMRKMEAGEQTYFEWITSNLPEGTKIGADPTQVSGAGFKNRSKYFKEKQMEMVTIQENLVDKVWGAEKPPMPQAPVFVHDVKYAGLTVKEKMQKVNDKLKGKVDALLVTTLDDIDWVVNMRGRDIQCNPVFFAYLIFHVTSEENTHGRIQLFINASKIQDETVQAHLKENEIEVHEYEAVSEHLKKLADDKKKIGYDENVCNQKLYDVFQDSTIENQTGIIEHIKAAKNPVEMEGMRKVNIKNSVSLIQYFAWLEDHLKNSPETELNEYTAQEKLEDFRRTQDLYQGPSFETISSIGPNGAVIHYKPEPGTALRMNNKEIYLLDSGVQYLDGTTDITRTVHFGGVEATEEQRQMYTRVLLGTLDLERVVWPSKGTFAGQDFDTLARRHLWAAGVDYNHGTGHGVGSFNCVHEGPQGISRRQTVRLEEGMCVSDEPGYYKDGEYGIRIENVIMVVKHPQHENRFKFENLTMTPYCRNLIDVSLLSPADRDYINNFHKQCEDILTPLLGDDQLSLDYLKRQCAPLQ</sequence>
<evidence type="ECO:0000256" key="4">
    <source>
        <dbReference type="ARBA" id="ARBA00022801"/>
    </source>
</evidence>
<evidence type="ECO:0000256" key="1">
    <source>
        <dbReference type="ARBA" id="ARBA00001936"/>
    </source>
</evidence>
<dbReference type="InterPro" id="IPR000587">
    <property type="entry name" value="Creatinase_N"/>
</dbReference>
<dbReference type="AlphaFoldDB" id="A0A077ZTN0"/>
<dbReference type="GO" id="GO:0070006">
    <property type="term" value="F:metalloaminopeptidase activity"/>
    <property type="evidence" value="ECO:0007669"/>
    <property type="project" value="InterPro"/>
</dbReference>
<dbReference type="SUPFAM" id="SSF55920">
    <property type="entry name" value="Creatinase/aminopeptidase"/>
    <property type="match status" value="1"/>
</dbReference>
<dbReference type="CDD" id="cd01085">
    <property type="entry name" value="APP"/>
    <property type="match status" value="1"/>
</dbReference>
<feature type="domain" description="Peptidase M24" evidence="6">
    <location>
        <begin position="318"/>
        <end position="538"/>
    </location>
</feature>